<proteinExistence type="inferred from homology"/>
<reference evidence="7 8" key="1">
    <citation type="journal article" date="2012" name="J. Bacteriol.">
        <title>Draft genome sequence of the cyanide-utilizing bacterium Pseudomonas fluorescens strain NCIMB 11764.</title>
        <authorList>
            <person name="Vilo C.A."/>
            <person name="Benedik M.J."/>
            <person name="Kunz D.A."/>
            <person name="Dong Q."/>
        </authorList>
    </citation>
    <scope>NUCLEOTIDE SEQUENCE [LARGE SCALE GENOMIC DNA]</scope>
    <source>
        <strain evidence="7 8">NCIMB 11764</strain>
    </source>
</reference>
<evidence type="ECO:0000256" key="1">
    <source>
        <dbReference type="ARBA" id="ARBA00009080"/>
    </source>
</evidence>
<dbReference type="GO" id="GO:0051287">
    <property type="term" value="F:NAD binding"/>
    <property type="evidence" value="ECO:0007669"/>
    <property type="project" value="InterPro"/>
</dbReference>
<dbReference type="InterPro" id="IPR006115">
    <property type="entry name" value="6PGDH_NADP-bd"/>
</dbReference>
<dbReference type="InterPro" id="IPR002204">
    <property type="entry name" value="3-OH-isobutyrate_DH-rel_CS"/>
</dbReference>
<comment type="similarity">
    <text evidence="1">Belongs to the HIBADH-related family.</text>
</comment>
<sequence>MSRLPTHSDAASIETIGFIGLGAMGQKMAHHLLDNGYDLSLFDPNPQVLAPLLARGARSHGSPRDVANHARIVLICVPTPEIVEHVVLGDNGVIHGQQVKILVDHSTTGPSMARRIEQALRDHGIQALDAPLAGGVTGALNGTLSVMVGGDKTAYQLCEPVFACFGKKVEHIGTTPGLGQTLKLVNNMIVGATLVATSEAMLFGIKSGLEPGQMLEMLNASTARSFSSEQILAGTVMQREFDFGFRLDLMRKDVRLFLAEAENVGTPAFTCAVVKQFFDQAMSDGDPARDMTHVVKVLEKMAGATIDGHTSS</sequence>
<dbReference type="RefSeq" id="WP_017338918.1">
    <property type="nucleotide sequence ID" value="NZ_CP010945.1"/>
</dbReference>
<dbReference type="PIRSF" id="PIRSF000103">
    <property type="entry name" value="HIBADH"/>
    <property type="match status" value="1"/>
</dbReference>
<organism evidence="7 8">
    <name type="scientific">Pseudomonas fluorescens NCIMB 11764</name>
    <dbReference type="NCBI Taxonomy" id="1221522"/>
    <lineage>
        <taxon>Bacteria</taxon>
        <taxon>Pseudomonadati</taxon>
        <taxon>Pseudomonadota</taxon>
        <taxon>Gammaproteobacteria</taxon>
        <taxon>Pseudomonadales</taxon>
        <taxon>Pseudomonadaceae</taxon>
        <taxon>Pseudomonas</taxon>
    </lineage>
</organism>
<dbReference type="SUPFAM" id="SSF48179">
    <property type="entry name" value="6-phosphogluconate dehydrogenase C-terminal domain-like"/>
    <property type="match status" value="1"/>
</dbReference>
<dbReference type="Pfam" id="PF03446">
    <property type="entry name" value="NAD_binding_2"/>
    <property type="match status" value="1"/>
</dbReference>
<dbReference type="Gene3D" id="3.40.50.720">
    <property type="entry name" value="NAD(P)-binding Rossmann-like Domain"/>
    <property type="match status" value="1"/>
</dbReference>
<dbReference type="PROSITE" id="PS00895">
    <property type="entry name" value="3_HYDROXYISOBUT_DH"/>
    <property type="match status" value="1"/>
</dbReference>
<dbReference type="GO" id="GO:0050661">
    <property type="term" value="F:NADP binding"/>
    <property type="evidence" value="ECO:0007669"/>
    <property type="project" value="InterPro"/>
</dbReference>
<dbReference type="OrthoDB" id="9786703at2"/>
<evidence type="ECO:0000313" key="7">
    <source>
        <dbReference type="EMBL" id="AKV08884.1"/>
    </source>
</evidence>
<evidence type="ECO:0000256" key="2">
    <source>
        <dbReference type="ARBA" id="ARBA00023002"/>
    </source>
</evidence>
<evidence type="ECO:0000259" key="5">
    <source>
        <dbReference type="Pfam" id="PF03446"/>
    </source>
</evidence>
<keyword evidence="3" id="KW-0520">NAD</keyword>
<feature type="domain" description="3-hydroxyisobutyrate dehydrogenase-like NAD-binding" evidence="6">
    <location>
        <begin position="177"/>
        <end position="298"/>
    </location>
</feature>
<dbReference type="GO" id="GO:0016491">
    <property type="term" value="F:oxidoreductase activity"/>
    <property type="evidence" value="ECO:0007669"/>
    <property type="project" value="UniProtKB-KW"/>
</dbReference>
<feature type="active site" evidence="4">
    <location>
        <position position="183"/>
    </location>
</feature>
<dbReference type="PANTHER" id="PTHR43060">
    <property type="entry name" value="3-HYDROXYISOBUTYRATE DEHYDROGENASE-LIKE 1, MITOCHONDRIAL-RELATED"/>
    <property type="match status" value="1"/>
</dbReference>
<evidence type="ECO:0000313" key="8">
    <source>
        <dbReference type="Proteomes" id="UP000017175"/>
    </source>
</evidence>
<dbReference type="Proteomes" id="UP000017175">
    <property type="component" value="Chromosome"/>
</dbReference>
<dbReference type="eggNOG" id="COG2084">
    <property type="taxonomic scope" value="Bacteria"/>
</dbReference>
<keyword evidence="2" id="KW-0560">Oxidoreductase</keyword>
<dbReference type="InterPro" id="IPR013328">
    <property type="entry name" value="6PGD_dom2"/>
</dbReference>
<dbReference type="Pfam" id="PF14833">
    <property type="entry name" value="NAD_binding_11"/>
    <property type="match status" value="1"/>
</dbReference>
<accession>A0A0K1QSY8</accession>
<evidence type="ECO:0000256" key="3">
    <source>
        <dbReference type="ARBA" id="ARBA00023027"/>
    </source>
</evidence>
<dbReference type="InterPro" id="IPR008927">
    <property type="entry name" value="6-PGluconate_DH-like_C_sf"/>
</dbReference>
<protein>
    <submittedName>
        <fullName evidence="7">3-hydroxyacid dehydrogenase</fullName>
    </submittedName>
</protein>
<dbReference type="InterPro" id="IPR036291">
    <property type="entry name" value="NAD(P)-bd_dom_sf"/>
</dbReference>
<dbReference type="Gene3D" id="1.10.1040.10">
    <property type="entry name" value="N-(1-d-carboxylethyl)-l-norvaline Dehydrogenase, domain 2"/>
    <property type="match status" value="1"/>
</dbReference>
<dbReference type="AlphaFoldDB" id="A0A0K1QSY8"/>
<feature type="domain" description="6-phosphogluconate dehydrogenase NADP-binding" evidence="5">
    <location>
        <begin position="15"/>
        <end position="173"/>
    </location>
</feature>
<evidence type="ECO:0000256" key="4">
    <source>
        <dbReference type="PIRSR" id="PIRSR000103-1"/>
    </source>
</evidence>
<dbReference type="PANTHER" id="PTHR43060:SF15">
    <property type="entry name" value="3-HYDROXYISOBUTYRATE DEHYDROGENASE-LIKE 1, MITOCHONDRIAL-RELATED"/>
    <property type="match status" value="1"/>
</dbReference>
<name>A0A0K1QSY8_PSEFL</name>
<dbReference type="InterPro" id="IPR015815">
    <property type="entry name" value="HIBADH-related"/>
</dbReference>
<dbReference type="SUPFAM" id="SSF51735">
    <property type="entry name" value="NAD(P)-binding Rossmann-fold domains"/>
    <property type="match status" value="1"/>
</dbReference>
<gene>
    <name evidence="7" type="ORF">B723_21825</name>
</gene>
<dbReference type="EMBL" id="CP010945">
    <property type="protein sequence ID" value="AKV08884.1"/>
    <property type="molecule type" value="Genomic_DNA"/>
</dbReference>
<dbReference type="InterPro" id="IPR029154">
    <property type="entry name" value="HIBADH-like_NADP-bd"/>
</dbReference>
<evidence type="ECO:0000259" key="6">
    <source>
        <dbReference type="Pfam" id="PF14833"/>
    </source>
</evidence>
<dbReference type="GO" id="GO:0016054">
    <property type="term" value="P:organic acid catabolic process"/>
    <property type="evidence" value="ECO:0007669"/>
    <property type="project" value="UniProtKB-ARBA"/>
</dbReference>